<protein>
    <recommendedName>
        <fullName evidence="5">Transmembrane protein</fullName>
    </recommendedName>
</protein>
<dbReference type="EMBL" id="NWUJ01000001">
    <property type="protein sequence ID" value="PFH38508.1"/>
    <property type="molecule type" value="Genomic_DNA"/>
</dbReference>
<feature type="transmembrane region" description="Helical" evidence="2">
    <location>
        <begin position="1193"/>
        <end position="1215"/>
    </location>
</feature>
<evidence type="ECO:0008006" key="5">
    <source>
        <dbReference type="Google" id="ProtNLM"/>
    </source>
</evidence>
<gene>
    <name evidence="3" type="ORF">BESB_008500</name>
</gene>
<feature type="compositionally biased region" description="Low complexity" evidence="1">
    <location>
        <begin position="880"/>
        <end position="894"/>
    </location>
</feature>
<accession>A0A2A9MIY9</accession>
<feature type="region of interest" description="Disordered" evidence="1">
    <location>
        <begin position="916"/>
        <end position="941"/>
    </location>
</feature>
<evidence type="ECO:0000256" key="1">
    <source>
        <dbReference type="SAM" id="MobiDB-lite"/>
    </source>
</evidence>
<dbReference type="GeneID" id="40305912"/>
<feature type="region of interest" description="Disordered" evidence="1">
    <location>
        <begin position="169"/>
        <end position="212"/>
    </location>
</feature>
<evidence type="ECO:0000313" key="3">
    <source>
        <dbReference type="EMBL" id="PFH38508.1"/>
    </source>
</evidence>
<feature type="compositionally biased region" description="Polar residues" evidence="1">
    <location>
        <begin position="921"/>
        <end position="932"/>
    </location>
</feature>
<evidence type="ECO:0000313" key="4">
    <source>
        <dbReference type="Proteomes" id="UP000224006"/>
    </source>
</evidence>
<dbReference type="Proteomes" id="UP000224006">
    <property type="component" value="Chromosome I"/>
</dbReference>
<feature type="compositionally biased region" description="Polar residues" evidence="1">
    <location>
        <begin position="1523"/>
        <end position="1533"/>
    </location>
</feature>
<feature type="region of interest" description="Disordered" evidence="1">
    <location>
        <begin position="91"/>
        <end position="129"/>
    </location>
</feature>
<feature type="region of interest" description="Disordered" evidence="1">
    <location>
        <begin position="1340"/>
        <end position="1421"/>
    </location>
</feature>
<feature type="compositionally biased region" description="Basic and acidic residues" evidence="1">
    <location>
        <begin position="339"/>
        <end position="351"/>
    </location>
</feature>
<name>A0A2A9MIY9_BESBE</name>
<dbReference type="OrthoDB" id="331125at2759"/>
<sequence>MRGRRGTCFGCSFSGPCPLFASAVLVPLFICCHFSSLRGGLFATQHNLVLGVLASASGQQLQDSGVSPVPAGVVGVSEVAIQNGRSFSADRSIQAKDAADSQPSPSRFDNGFAVETHDPEDGEQNSMQVERPRLSLRSLSVQIPTGQAHTAALTDFDVQEQAGATILTTTGAVRGNAGERQLEKKTEPPAGSGEFSRARDSTSTASGVSRFDAERAYGRESMSGPPPRLSSGGNSVLLPAYLRQDSPGSLSPGEPSVRNRRVKQKPSAERGDLFHRVRRLSLDTSAAEVDREKQGGVSSHAVYTSAARRASNTDGAVPGSMRVRDSPFLPPTSEGSHLSGEDVRQRGHDTGMDPGQKSDPATGNSGAGASLSQVSPGSGVETPSSLNRHSSRPAMLPRDQGGGGPEDSQSLGGGLHSPVVDPHDTPSGVSIQPTHVGAHLPPQQSDVLEWLRTGAPFPLPSALRKPRHPSLTRGSQGQDARASDASEPAAGHPGDFTDRLRRDVDVRDRGESLEGHESGPGAVHTSYQVVMRRLYRSYCQRLGTDRRWQRQFGILVLSAIEWPLYTHKKYWRQPSTGKFFDTLVQLTDDKDDDRLAGPNVRYVARIKSCGFDAILRNQLEDLRLTVRTLDEFLAFVRVQTAVDTKLRDMLHYLPEQKLAIVSMRATLGNMYQAVSQLQIFYYYSGGLKKEEAASIQQWKFRSERRLHWIFLHMLGVSHQVVTGKPMNGVIILQVDKVESREKAVFQLFDFVENEATQKALLQFESTVTSAITMRIKNVSKEFSGLLSFGWLSARDDEPMNLPDCMVTAFYLKPEASSIPPSAPARRGKALESPLVDRKARTRGAAKKQSSSEPSELPHARDGSAANLVHSENPPRENHSGKTSGPSPSSAGTAGQVFESSANLSSAASGEQLGASAAFPQGSKNLPASQTQLGPPPIEIGQFGFEMHPAVTQELKARLPPGSMYIQLSLADRWDFQPNSSYVIPPDAIPAYRATQMLKANLAWDPSLVGVGMAHVVYTTIMDRYNSGPSETKKEDEYDNDRNLIIRVPQTQFRGEQNFLQDVMSMVVVPSLQDSAPRTVDPDRLQVMGSARRLPVGDVLKTGTFGVGIPYSQHKVIEGLVTSDSVCVHLLVKGLREMTRKNTLELPGLAIFDRFIRRSRGKYMLLFVDVVPKKKATTVQAKNQVPRQGGYPTWVLLLSNICLALFFIFVIVCLLLNQHVKLPWWVACICGSRNPFSNEPDDLGSSHIPALASGVSMVELASVGRYQDSSGTPSKRMLLGRYTSKACAELPAGKDGSGHAYMTERSTSPPTNDTSFFAENTQHREHSGEIDMEKVGGSAMLEPIEPAGDDSSDSRRDSYGPYETRDLHCPPDFQDMLTRSSILASRGGVERRDRNGPSGADAASGPRNCGVPSEAENGRLSTRASPRFNLWNQRHPNDCMAVGEHPVYTESRRVAPTGRDVSVTWGPSTTYSHERPLPVRASQTGLEQLKALELARAYRETQGETPGSMERRRLARRTGDESGMRTSGGSIVNP</sequence>
<comment type="caution">
    <text evidence="3">The sequence shown here is derived from an EMBL/GenBank/DDBJ whole genome shotgun (WGS) entry which is preliminary data.</text>
</comment>
<dbReference type="KEGG" id="bbes:BESB_008500"/>
<organism evidence="3 4">
    <name type="scientific">Besnoitia besnoiti</name>
    <name type="common">Apicomplexan protozoan</name>
    <dbReference type="NCBI Taxonomy" id="94643"/>
    <lineage>
        <taxon>Eukaryota</taxon>
        <taxon>Sar</taxon>
        <taxon>Alveolata</taxon>
        <taxon>Apicomplexa</taxon>
        <taxon>Conoidasida</taxon>
        <taxon>Coccidia</taxon>
        <taxon>Eucoccidiorida</taxon>
        <taxon>Eimeriorina</taxon>
        <taxon>Sarcocystidae</taxon>
        <taxon>Besnoitia</taxon>
    </lineage>
</organism>
<proteinExistence type="predicted"/>
<dbReference type="RefSeq" id="XP_029222517.1">
    <property type="nucleotide sequence ID" value="XM_029359604.1"/>
</dbReference>
<keyword evidence="2" id="KW-0472">Membrane</keyword>
<feature type="compositionally biased region" description="Gly residues" evidence="1">
    <location>
        <begin position="400"/>
        <end position="415"/>
    </location>
</feature>
<feature type="compositionally biased region" description="Polar residues" evidence="1">
    <location>
        <begin position="370"/>
        <end position="388"/>
    </location>
</feature>
<feature type="region of interest" description="Disordered" evidence="1">
    <location>
        <begin position="243"/>
        <end position="440"/>
    </location>
</feature>
<feature type="region of interest" description="Disordered" evidence="1">
    <location>
        <begin position="1498"/>
        <end position="1533"/>
    </location>
</feature>
<feature type="region of interest" description="Disordered" evidence="1">
    <location>
        <begin position="459"/>
        <end position="501"/>
    </location>
</feature>
<dbReference type="VEuPathDB" id="ToxoDB:BESB_008500"/>
<keyword evidence="2" id="KW-1133">Transmembrane helix</keyword>
<keyword evidence="4" id="KW-1185">Reference proteome</keyword>
<keyword evidence="2" id="KW-0812">Transmembrane</keyword>
<feature type="region of interest" description="Disordered" evidence="1">
    <location>
        <begin position="1295"/>
        <end position="1315"/>
    </location>
</feature>
<feature type="compositionally biased region" description="Basic and acidic residues" evidence="1">
    <location>
        <begin position="266"/>
        <end position="275"/>
    </location>
</feature>
<feature type="compositionally biased region" description="Basic and acidic residues" evidence="1">
    <location>
        <begin position="1351"/>
        <end position="1368"/>
    </location>
</feature>
<feature type="compositionally biased region" description="Polar residues" evidence="1">
    <location>
        <begin position="1303"/>
        <end position="1315"/>
    </location>
</feature>
<evidence type="ECO:0000256" key="2">
    <source>
        <dbReference type="SAM" id="Phobius"/>
    </source>
</evidence>
<feature type="region of interest" description="Disordered" evidence="1">
    <location>
        <begin position="817"/>
        <end position="894"/>
    </location>
</feature>
<reference evidence="3 4" key="1">
    <citation type="submission" date="2017-09" db="EMBL/GenBank/DDBJ databases">
        <title>Genome sequencing of Besnoitia besnoiti strain Bb-Ger1.</title>
        <authorList>
            <person name="Schares G."/>
            <person name="Venepally P."/>
            <person name="Lorenzi H.A."/>
        </authorList>
    </citation>
    <scope>NUCLEOTIDE SEQUENCE [LARGE SCALE GENOMIC DNA]</scope>
    <source>
        <strain evidence="3 4">Bb-Ger1</strain>
    </source>
</reference>
<feature type="compositionally biased region" description="Basic and acidic residues" evidence="1">
    <location>
        <begin position="1508"/>
        <end position="1522"/>
    </location>
</feature>